<keyword evidence="5" id="KW-0067">ATP-binding</keyword>
<evidence type="ECO:0000259" key="6">
    <source>
        <dbReference type="Pfam" id="PF13086"/>
    </source>
</evidence>
<sequence>MAQDAGELLRDTFGLPCIQELRPEALEPAIDTATSGEGARNVAVLFRLRPTSYTAGRRKDLDWIAAKPAAIENTSLSALHPGVRPAPTWPPVQLVTPVSCNPAQRAVLHDAMTQRLTVATGPPGTGKSQLVVNAVATAIAAGQSVLLASTNNAAVDEVHRRCAALGPGVLIRTGKRDVQKEHESAGLSALCAVPQPVRSVETRRLASAAADQHEAELTRAIAAKSTLEADLLRTGRARAAAEEQLGMDTAAVAAALGPRWAVRAAALSRARLLGEWRRRRFLAPARLTGTTVGICSRLAEMATLDRQWRELRVAISRAPADADFVEEIERSERALTEAARESVAGAAADRAGEGGSLIRTLAQSAAKGQPNWDAFTQAFPFVPGWAVTSLSARRFPTTARFDLVIIDEASQCSIPSVVPLLFRARRALVIGDAMQLPHISTITPRRDGGLRRKWRISREWLSARKLAPSRHSAFAACQQAADGSKLLDEHYRCHPEIIGVSNQLFYGGTLHILTDIEAPGRTAIGGSAIEWVDVVGSASRDHTGSWVNEDEIDTVLDRVEHLRASLPPDVTLGVVTPYRAQADRLRSRLRAYGTQVRVGTAHTFQGGERDVIVLSLVAAQNHPPKCFGWLDQQPELWNVAITRARSKLIVIGDQQLWEARGSVGGELARLARAKVTPHTGLDDDLASRLYAALRQRGHRFDIGVTHKGHSVDATFSVGDDDFCLLLDAGAPPGEIPSAHLRRMLRRQEILGPRSVRLPAWHLFDDSCPLLGELDRRR</sequence>
<feature type="domain" description="DNA2/NAM7 helicase helicase" evidence="6">
    <location>
        <begin position="390"/>
        <end position="437"/>
    </location>
</feature>
<gene>
    <name evidence="8" type="ORF">PSU4_50810</name>
</gene>
<dbReference type="GO" id="GO:0016787">
    <property type="term" value="F:hydrolase activity"/>
    <property type="evidence" value="ECO:0007669"/>
    <property type="project" value="UniProtKB-KW"/>
</dbReference>
<feature type="domain" description="DNA2/NAM7 helicase helicase" evidence="6">
    <location>
        <begin position="101"/>
        <end position="177"/>
    </location>
</feature>
<evidence type="ECO:0000313" key="8">
    <source>
        <dbReference type="EMBL" id="GEL26127.1"/>
    </source>
</evidence>
<keyword evidence="9" id="KW-1185">Reference proteome</keyword>
<accession>A0A511DP39</accession>
<dbReference type="InterPro" id="IPR041679">
    <property type="entry name" value="DNA2/NAM7-like_C"/>
</dbReference>
<comment type="similarity">
    <text evidence="1">Belongs to the DNA2/NAM7 helicase family.</text>
</comment>
<dbReference type="GO" id="GO:0005524">
    <property type="term" value="F:ATP binding"/>
    <property type="evidence" value="ECO:0007669"/>
    <property type="project" value="UniProtKB-KW"/>
</dbReference>
<keyword evidence="4" id="KW-0347">Helicase</keyword>
<protein>
    <recommendedName>
        <fullName evidence="10">AAA+ ATPase domain-containing protein</fullName>
    </recommendedName>
</protein>
<evidence type="ECO:0008006" key="10">
    <source>
        <dbReference type="Google" id="ProtNLM"/>
    </source>
</evidence>
<dbReference type="InterPro" id="IPR050534">
    <property type="entry name" value="Coronavir_polyprotein_1ab"/>
</dbReference>
<dbReference type="SUPFAM" id="SSF52540">
    <property type="entry name" value="P-loop containing nucleoside triphosphate hydrolases"/>
    <property type="match status" value="1"/>
</dbReference>
<name>A0A511DP39_9PSEU</name>
<keyword evidence="2" id="KW-0547">Nucleotide-binding</keyword>
<evidence type="ECO:0000313" key="9">
    <source>
        <dbReference type="Proteomes" id="UP000321685"/>
    </source>
</evidence>
<evidence type="ECO:0000256" key="4">
    <source>
        <dbReference type="ARBA" id="ARBA00022806"/>
    </source>
</evidence>
<dbReference type="GO" id="GO:0043139">
    <property type="term" value="F:5'-3' DNA helicase activity"/>
    <property type="evidence" value="ECO:0007669"/>
    <property type="project" value="TreeGrafter"/>
</dbReference>
<evidence type="ECO:0000256" key="3">
    <source>
        <dbReference type="ARBA" id="ARBA00022801"/>
    </source>
</evidence>
<dbReference type="InterPro" id="IPR041677">
    <property type="entry name" value="DNA2/NAM7_AAA_11"/>
</dbReference>
<reference evidence="8 9" key="1">
    <citation type="submission" date="2019-07" db="EMBL/GenBank/DDBJ databases">
        <title>Whole genome shotgun sequence of Pseudonocardia sulfidoxydans NBRC 16205.</title>
        <authorList>
            <person name="Hosoyama A."/>
            <person name="Uohara A."/>
            <person name="Ohji S."/>
            <person name="Ichikawa N."/>
        </authorList>
    </citation>
    <scope>NUCLEOTIDE SEQUENCE [LARGE SCALE GENOMIC DNA]</scope>
    <source>
        <strain evidence="8 9">NBRC 16205</strain>
    </source>
</reference>
<feature type="domain" description="DNA2/NAM7 helicase-like C-terminal" evidence="7">
    <location>
        <begin position="472"/>
        <end position="654"/>
    </location>
</feature>
<dbReference type="Gene3D" id="3.40.50.300">
    <property type="entry name" value="P-loop containing nucleotide triphosphate hydrolases"/>
    <property type="match status" value="2"/>
</dbReference>
<evidence type="ECO:0000259" key="7">
    <source>
        <dbReference type="Pfam" id="PF13087"/>
    </source>
</evidence>
<dbReference type="PANTHER" id="PTHR43788:SF8">
    <property type="entry name" value="DNA-BINDING PROTEIN SMUBP-2"/>
    <property type="match status" value="1"/>
</dbReference>
<organism evidence="8 9">
    <name type="scientific">Pseudonocardia sulfidoxydans NBRC 16205</name>
    <dbReference type="NCBI Taxonomy" id="1223511"/>
    <lineage>
        <taxon>Bacteria</taxon>
        <taxon>Bacillati</taxon>
        <taxon>Actinomycetota</taxon>
        <taxon>Actinomycetes</taxon>
        <taxon>Pseudonocardiales</taxon>
        <taxon>Pseudonocardiaceae</taxon>
        <taxon>Pseudonocardia</taxon>
    </lineage>
</organism>
<dbReference type="AlphaFoldDB" id="A0A511DP39"/>
<dbReference type="PANTHER" id="PTHR43788">
    <property type="entry name" value="DNA2/NAM7 HELICASE FAMILY MEMBER"/>
    <property type="match status" value="1"/>
</dbReference>
<dbReference type="EMBL" id="BJVJ01000075">
    <property type="protein sequence ID" value="GEL26127.1"/>
    <property type="molecule type" value="Genomic_DNA"/>
</dbReference>
<dbReference type="Proteomes" id="UP000321685">
    <property type="component" value="Unassembled WGS sequence"/>
</dbReference>
<keyword evidence="3" id="KW-0378">Hydrolase</keyword>
<dbReference type="Pfam" id="PF13086">
    <property type="entry name" value="AAA_11"/>
    <property type="match status" value="2"/>
</dbReference>
<comment type="caution">
    <text evidence="8">The sequence shown here is derived from an EMBL/GenBank/DDBJ whole genome shotgun (WGS) entry which is preliminary data.</text>
</comment>
<dbReference type="CDD" id="cd18808">
    <property type="entry name" value="SF1_C_Upf1"/>
    <property type="match status" value="1"/>
</dbReference>
<evidence type="ECO:0000256" key="5">
    <source>
        <dbReference type="ARBA" id="ARBA00022840"/>
    </source>
</evidence>
<dbReference type="InterPro" id="IPR047187">
    <property type="entry name" value="SF1_C_Upf1"/>
</dbReference>
<dbReference type="Pfam" id="PF13087">
    <property type="entry name" value="AAA_12"/>
    <property type="match status" value="1"/>
</dbReference>
<evidence type="ECO:0000256" key="2">
    <source>
        <dbReference type="ARBA" id="ARBA00022741"/>
    </source>
</evidence>
<dbReference type="InterPro" id="IPR027417">
    <property type="entry name" value="P-loop_NTPase"/>
</dbReference>
<evidence type="ECO:0000256" key="1">
    <source>
        <dbReference type="ARBA" id="ARBA00007913"/>
    </source>
</evidence>
<dbReference type="OrthoDB" id="3197455at2"/>
<proteinExistence type="inferred from homology"/>